<gene>
    <name evidence="3" type="ORF">WICPIJ_009784</name>
</gene>
<feature type="region of interest" description="Disordered" evidence="2">
    <location>
        <begin position="671"/>
        <end position="693"/>
    </location>
</feature>
<dbReference type="GO" id="GO:0005829">
    <property type="term" value="C:cytosol"/>
    <property type="evidence" value="ECO:0007669"/>
    <property type="project" value="TreeGrafter"/>
</dbReference>
<feature type="compositionally biased region" description="Acidic residues" evidence="2">
    <location>
        <begin position="326"/>
        <end position="336"/>
    </location>
</feature>
<dbReference type="Proteomes" id="UP000774326">
    <property type="component" value="Unassembled WGS sequence"/>
</dbReference>
<feature type="compositionally biased region" description="Low complexity" evidence="2">
    <location>
        <begin position="311"/>
        <end position="322"/>
    </location>
</feature>
<comment type="caution">
    <text evidence="3">The sequence shown here is derived from an EMBL/GenBank/DDBJ whole genome shotgun (WGS) entry which is preliminary data.</text>
</comment>
<keyword evidence="4" id="KW-1185">Reference proteome</keyword>
<feature type="region of interest" description="Disordered" evidence="2">
    <location>
        <begin position="198"/>
        <end position="241"/>
    </location>
</feature>
<evidence type="ECO:0000313" key="4">
    <source>
        <dbReference type="Proteomes" id="UP000774326"/>
    </source>
</evidence>
<evidence type="ECO:0000256" key="1">
    <source>
        <dbReference type="ARBA" id="ARBA00006180"/>
    </source>
</evidence>
<feature type="region of interest" description="Disordered" evidence="2">
    <location>
        <begin position="930"/>
        <end position="949"/>
    </location>
</feature>
<organism evidence="3 4">
    <name type="scientific">Wickerhamomyces pijperi</name>
    <name type="common">Yeast</name>
    <name type="synonym">Pichia pijperi</name>
    <dbReference type="NCBI Taxonomy" id="599730"/>
    <lineage>
        <taxon>Eukaryota</taxon>
        <taxon>Fungi</taxon>
        <taxon>Dikarya</taxon>
        <taxon>Ascomycota</taxon>
        <taxon>Saccharomycotina</taxon>
        <taxon>Saccharomycetes</taxon>
        <taxon>Phaffomycetales</taxon>
        <taxon>Wickerhamomycetaceae</taxon>
        <taxon>Wickerhamomyces</taxon>
    </lineage>
</organism>
<sequence length="949" mass="105535">MSFWPFNAQNVNSTTNLNRLLDIYYQYRIIPGPSTQTSSNNTAAAAVNTSTQPTTSQALSPLANEIYNSRSIVKEEEEEAYHDVDIGDGEDELDSNTLTLSAPAAGAGADAETGEYLDTPQDNLDVSVSVGSSSSNSEYFEAKEHIAEDSESVVKIDREFVFEVLDDVSLLGELNNQNNRVIDFLCFGYINEQHPATTTATAAATTKETEETEQRRAEGNTETNDINDNEHNDTLNDADELDEDGDVKTINEEITTLKSNNSNIRTKQTQPNGISILEVLVDIIVDSIEWFDENEAFLFRGNNASATVTATANPNANATNSTMGDTPDEQEEDDEEAARKDQEKQEQVTATFSRIHVASEILSSKIWLISESLVEEQTLLMKLWSFLHKKTKDSSPAIQYFIKINEQLLDSRPDQMLNFIRLQSNLVNDFLKHIDITIIMDFLLRIITTDKVDIPTGIIDLLCDQKLVPKLLDLLLAEDLDASTQSSTGDFLKALISISANTSIDENTIGPNLLTKELVSETNVLKMIQIIKNRGNGLSTIVGVIIEIIRKNNSDYDAVNLLYTSLESHPPSKRDAIYLGTLLRLFSESLGDFNDILTDSGLCSKRYLNQIQTEFEPLGFERFKVCELIAELLHCSNIALLNNDLTEGILREREAMLGSQEDNLAHALNDVLQNGDSGSDKDSGAAPNKTSGFLNIPGKTPIISTAEPSVALTADNVTISPKHTPIESHDGFLPLPELSEPKQTEDQDDLKPVVVGDVFKSQLIKSGILKTIISMFVKFPWNNFWHNVVFDIVQQIFNGKLDSGFNPYLILELFSTCDITNLIIDSYKLCQDTEQTQGFRLGYMGHLVLIAEEVVKFSTQFHSIPFANQTTEQLIYDKLTDQNWINYVTNVLAEIREQYNCVLGGIKGEFQQADHLNKNAIVLGNSEEEILNQPIGEADDEEENGEKDQ</sequence>
<comment type="similarity">
    <text evidence="1">Belongs to the SAPS family.</text>
</comment>
<name>A0A9P8TBV1_WICPI</name>
<dbReference type="PANTHER" id="PTHR12634:SF14">
    <property type="entry name" value="SIT4-ASSOCIATING PROTEIN SAP155-RELATED"/>
    <property type="match status" value="1"/>
</dbReference>
<feature type="compositionally biased region" description="Basic and acidic residues" evidence="2">
    <location>
        <begin position="207"/>
        <end position="219"/>
    </location>
</feature>
<feature type="compositionally biased region" description="Acidic residues" evidence="2">
    <location>
        <begin position="937"/>
        <end position="949"/>
    </location>
</feature>
<reference evidence="3" key="2">
    <citation type="submission" date="2021-01" db="EMBL/GenBank/DDBJ databases">
        <authorList>
            <person name="Schikora-Tamarit M.A."/>
        </authorList>
    </citation>
    <scope>NUCLEOTIDE SEQUENCE</scope>
    <source>
        <strain evidence="3">CBS2887</strain>
    </source>
</reference>
<dbReference type="GO" id="GO:0005634">
    <property type="term" value="C:nucleus"/>
    <property type="evidence" value="ECO:0007669"/>
    <property type="project" value="TreeGrafter"/>
</dbReference>
<dbReference type="GO" id="GO:0019903">
    <property type="term" value="F:protein phosphatase binding"/>
    <property type="evidence" value="ECO:0007669"/>
    <property type="project" value="InterPro"/>
</dbReference>
<dbReference type="GO" id="GO:0019888">
    <property type="term" value="F:protein phosphatase regulator activity"/>
    <property type="evidence" value="ECO:0007669"/>
    <property type="project" value="TreeGrafter"/>
</dbReference>
<reference evidence="3" key="1">
    <citation type="journal article" date="2021" name="Open Biol.">
        <title>Shared evolutionary footprints suggest mitochondrial oxidative damage underlies multiple complex I losses in fungi.</title>
        <authorList>
            <person name="Schikora-Tamarit M.A."/>
            <person name="Marcet-Houben M."/>
            <person name="Nosek J."/>
            <person name="Gabaldon T."/>
        </authorList>
    </citation>
    <scope>NUCLEOTIDE SEQUENCE</scope>
    <source>
        <strain evidence="3">CBS2887</strain>
    </source>
</reference>
<protein>
    <submittedName>
        <fullName evidence="3">Uncharacterized protein</fullName>
    </submittedName>
</protein>
<proteinExistence type="inferred from homology"/>
<dbReference type="OrthoDB" id="295029at2759"/>
<evidence type="ECO:0000256" key="2">
    <source>
        <dbReference type="SAM" id="MobiDB-lite"/>
    </source>
</evidence>
<dbReference type="Pfam" id="PF04499">
    <property type="entry name" value="SAPS"/>
    <property type="match status" value="1"/>
</dbReference>
<feature type="region of interest" description="Disordered" evidence="2">
    <location>
        <begin position="723"/>
        <end position="747"/>
    </location>
</feature>
<dbReference type="PANTHER" id="PTHR12634">
    <property type="entry name" value="SIT4 YEAST -ASSOCIATING PROTEIN-RELATED"/>
    <property type="match status" value="1"/>
</dbReference>
<feature type="region of interest" description="Disordered" evidence="2">
    <location>
        <begin position="311"/>
        <end position="345"/>
    </location>
</feature>
<evidence type="ECO:0000313" key="3">
    <source>
        <dbReference type="EMBL" id="KAH3673396.1"/>
    </source>
</evidence>
<dbReference type="InterPro" id="IPR007587">
    <property type="entry name" value="SAPS"/>
</dbReference>
<dbReference type="AlphaFoldDB" id="A0A9P8TBV1"/>
<accession>A0A9P8TBV1</accession>
<dbReference type="EMBL" id="JAEUBG010005651">
    <property type="protein sequence ID" value="KAH3673396.1"/>
    <property type="molecule type" value="Genomic_DNA"/>
</dbReference>